<proteinExistence type="inferred from homology"/>
<dbReference type="Pfam" id="PF07992">
    <property type="entry name" value="Pyr_redox_2"/>
    <property type="match status" value="1"/>
</dbReference>
<comment type="cofactor">
    <cofactor evidence="11">
        <name>FAD</name>
        <dbReference type="ChEBI" id="CHEBI:57692"/>
    </cofactor>
    <text evidence="11">Binds 1 FAD per subunit.</text>
</comment>
<keyword evidence="14" id="KW-1185">Reference proteome</keyword>
<dbReference type="PRINTS" id="PR00469">
    <property type="entry name" value="PNDRDTASEII"/>
</dbReference>
<evidence type="ECO:0000313" key="13">
    <source>
        <dbReference type="EMBL" id="EKN66951.1"/>
    </source>
</evidence>
<dbReference type="InterPro" id="IPR005982">
    <property type="entry name" value="Thioredox_Rdtase"/>
</dbReference>
<dbReference type="GO" id="GO:0019430">
    <property type="term" value="P:removal of superoxide radicals"/>
    <property type="evidence" value="ECO:0007669"/>
    <property type="project" value="UniProtKB-UniRule"/>
</dbReference>
<feature type="domain" description="FAD/NAD(P)-binding" evidence="12">
    <location>
        <begin position="3"/>
        <end position="289"/>
    </location>
</feature>
<keyword evidence="4 10" id="KW-0285">Flavoprotein</keyword>
<dbReference type="SUPFAM" id="SSF51905">
    <property type="entry name" value="FAD/NAD(P)-binding domain"/>
    <property type="match status" value="1"/>
</dbReference>
<accession>K6E1A2</accession>
<comment type="subunit">
    <text evidence="2 10">Homodimer.</text>
</comment>
<keyword evidence="8 10" id="KW-0676">Redox-active center</keyword>
<dbReference type="eggNOG" id="COG0492">
    <property type="taxonomic scope" value="Bacteria"/>
</dbReference>
<evidence type="ECO:0000256" key="5">
    <source>
        <dbReference type="ARBA" id="ARBA00022827"/>
    </source>
</evidence>
<comment type="caution">
    <text evidence="13">The sequence shown here is derived from an EMBL/GenBank/DDBJ whole genome shotgun (WGS) entry which is preliminary data.</text>
</comment>
<dbReference type="InterPro" id="IPR036188">
    <property type="entry name" value="FAD/NAD-bd_sf"/>
</dbReference>
<dbReference type="PROSITE" id="PS00573">
    <property type="entry name" value="PYRIDINE_REDOX_2"/>
    <property type="match status" value="1"/>
</dbReference>
<dbReference type="STRING" id="1117379.BABA_13722"/>
<evidence type="ECO:0000256" key="7">
    <source>
        <dbReference type="ARBA" id="ARBA00023157"/>
    </source>
</evidence>
<dbReference type="InterPro" id="IPR008255">
    <property type="entry name" value="Pyr_nucl-diS_OxRdtase_2_AS"/>
</dbReference>
<evidence type="ECO:0000256" key="10">
    <source>
        <dbReference type="RuleBase" id="RU003880"/>
    </source>
</evidence>
<dbReference type="NCBIfam" id="TIGR01292">
    <property type="entry name" value="TRX_reduct"/>
    <property type="match status" value="1"/>
</dbReference>
<evidence type="ECO:0000256" key="6">
    <source>
        <dbReference type="ARBA" id="ARBA00023002"/>
    </source>
</evidence>
<keyword evidence="11" id="KW-0521">NADP</keyword>
<dbReference type="InterPro" id="IPR050097">
    <property type="entry name" value="Ferredoxin-NADP_redctase_2"/>
</dbReference>
<keyword evidence="5 10" id="KW-0274">FAD</keyword>
<organism evidence="13 14">
    <name type="scientific">Neobacillus bataviensis LMG 21833</name>
    <dbReference type="NCBI Taxonomy" id="1117379"/>
    <lineage>
        <taxon>Bacteria</taxon>
        <taxon>Bacillati</taxon>
        <taxon>Bacillota</taxon>
        <taxon>Bacilli</taxon>
        <taxon>Bacillales</taxon>
        <taxon>Bacillaceae</taxon>
        <taxon>Neobacillus</taxon>
    </lineage>
</organism>
<dbReference type="GO" id="GO:0004791">
    <property type="term" value="F:thioredoxin-disulfide reductase (NADPH) activity"/>
    <property type="evidence" value="ECO:0007669"/>
    <property type="project" value="UniProtKB-UniRule"/>
</dbReference>
<evidence type="ECO:0000313" key="14">
    <source>
        <dbReference type="Proteomes" id="UP000006316"/>
    </source>
</evidence>
<comment type="catalytic activity">
    <reaction evidence="9 10">
        <text>[thioredoxin]-dithiol + NADP(+) = [thioredoxin]-disulfide + NADPH + H(+)</text>
        <dbReference type="Rhea" id="RHEA:20345"/>
        <dbReference type="Rhea" id="RHEA-COMP:10698"/>
        <dbReference type="Rhea" id="RHEA-COMP:10700"/>
        <dbReference type="ChEBI" id="CHEBI:15378"/>
        <dbReference type="ChEBI" id="CHEBI:29950"/>
        <dbReference type="ChEBI" id="CHEBI:50058"/>
        <dbReference type="ChEBI" id="CHEBI:57783"/>
        <dbReference type="ChEBI" id="CHEBI:58349"/>
        <dbReference type="EC" id="1.8.1.9"/>
    </reaction>
</comment>
<dbReference type="InterPro" id="IPR023753">
    <property type="entry name" value="FAD/NAD-binding_dom"/>
</dbReference>
<evidence type="ECO:0000256" key="1">
    <source>
        <dbReference type="ARBA" id="ARBA00009333"/>
    </source>
</evidence>
<dbReference type="Proteomes" id="UP000006316">
    <property type="component" value="Unassembled WGS sequence"/>
</dbReference>
<keyword evidence="7" id="KW-1015">Disulfide bond</keyword>
<dbReference type="EMBL" id="AJLS01000097">
    <property type="protein sequence ID" value="EKN66951.1"/>
    <property type="molecule type" value="Genomic_DNA"/>
</dbReference>
<dbReference type="EC" id="1.8.1.9" evidence="10"/>
<evidence type="ECO:0000256" key="8">
    <source>
        <dbReference type="ARBA" id="ARBA00023284"/>
    </source>
</evidence>
<dbReference type="PATRIC" id="fig|1117379.3.peg.2832"/>
<dbReference type="AlphaFoldDB" id="K6E1A2"/>
<gene>
    <name evidence="13" type="ORF">BABA_13722</name>
</gene>
<protein>
    <recommendedName>
        <fullName evidence="3 10">Thioredoxin reductase</fullName>
        <ecNumber evidence="10">1.8.1.9</ecNumber>
    </recommendedName>
</protein>
<dbReference type="PANTHER" id="PTHR48105">
    <property type="entry name" value="THIOREDOXIN REDUCTASE 1-RELATED-RELATED"/>
    <property type="match status" value="1"/>
</dbReference>
<name>K6E1A2_9BACI</name>
<evidence type="ECO:0000256" key="9">
    <source>
        <dbReference type="ARBA" id="ARBA00048132"/>
    </source>
</evidence>
<dbReference type="GO" id="GO:0005737">
    <property type="term" value="C:cytoplasm"/>
    <property type="evidence" value="ECO:0007669"/>
    <property type="project" value="InterPro"/>
</dbReference>
<evidence type="ECO:0000256" key="4">
    <source>
        <dbReference type="ARBA" id="ARBA00022630"/>
    </source>
</evidence>
<evidence type="ECO:0000259" key="12">
    <source>
        <dbReference type="Pfam" id="PF07992"/>
    </source>
</evidence>
<evidence type="ECO:0000256" key="2">
    <source>
        <dbReference type="ARBA" id="ARBA00011738"/>
    </source>
</evidence>
<sequence length="304" mass="32826">MIYDCAIIGAGSAGLSAAIYTGRAQLTAILIDANLAGGQLGETELVENYPGFPEGIDGPELMARMLEQATKFGTEIDLGYVQGISKTNGIFQLHKDDGSVIESKTVILATGSTHNKLGVPGEEEFSGRGVSYCATCDGAYFMDKELVVVGGGDAALDEGIFLTRYAKVTIAHRRDQLRASKILQDRALKNEKIDFIWNATLKEIRGTNYVESVLLNKNGKEEEWKTNGVFIYVGSKPNSQMVKDLPEILDEQGYVKTDIRMETSIKGLFAAGDLRVGSVRQAGSAVGDGITAAIEVQKFLEENN</sequence>
<evidence type="ECO:0000256" key="11">
    <source>
        <dbReference type="RuleBase" id="RU003881"/>
    </source>
</evidence>
<comment type="similarity">
    <text evidence="1 10">Belongs to the class-II pyridine nucleotide-disulfide oxidoreductase family.</text>
</comment>
<dbReference type="PRINTS" id="PR00368">
    <property type="entry name" value="FADPNR"/>
</dbReference>
<dbReference type="RefSeq" id="WP_007085743.1">
    <property type="nucleotide sequence ID" value="NZ_AJLS01000097.1"/>
</dbReference>
<keyword evidence="6 10" id="KW-0560">Oxidoreductase</keyword>
<dbReference type="Gene3D" id="3.50.50.60">
    <property type="entry name" value="FAD/NAD(P)-binding domain"/>
    <property type="match status" value="2"/>
</dbReference>
<evidence type="ECO:0000256" key="3">
    <source>
        <dbReference type="ARBA" id="ARBA00018719"/>
    </source>
</evidence>
<reference evidence="13 14" key="1">
    <citation type="journal article" date="2012" name="Front. Microbiol.">
        <title>Redundancy and modularity in membrane-associated dissimilatory nitrate reduction in Bacillus.</title>
        <authorList>
            <person name="Heylen K."/>
            <person name="Keltjens J."/>
        </authorList>
    </citation>
    <scope>NUCLEOTIDE SEQUENCE [LARGE SCALE GENOMIC DNA]</scope>
    <source>
        <strain evidence="14">LMG 21833T</strain>
    </source>
</reference>